<protein>
    <submittedName>
        <fullName evidence="2">Uncharacterized protein</fullName>
    </submittedName>
</protein>
<keyword evidence="3" id="KW-1185">Reference proteome</keyword>
<organism evidence="2 3">
    <name type="scientific">Gemmata massiliana</name>
    <dbReference type="NCBI Taxonomy" id="1210884"/>
    <lineage>
        <taxon>Bacteria</taxon>
        <taxon>Pseudomonadati</taxon>
        <taxon>Planctomycetota</taxon>
        <taxon>Planctomycetia</taxon>
        <taxon>Gemmatales</taxon>
        <taxon>Gemmataceae</taxon>
        <taxon>Gemmata</taxon>
    </lineage>
</organism>
<dbReference type="AlphaFoldDB" id="A0A6P2DGN0"/>
<evidence type="ECO:0000256" key="1">
    <source>
        <dbReference type="SAM" id="MobiDB-lite"/>
    </source>
</evidence>
<evidence type="ECO:0000313" key="2">
    <source>
        <dbReference type="EMBL" id="VTS01426.1"/>
    </source>
</evidence>
<feature type="region of interest" description="Disordered" evidence="1">
    <location>
        <begin position="278"/>
        <end position="310"/>
    </location>
</feature>
<dbReference type="EMBL" id="LR593886">
    <property type="protein sequence ID" value="VTS01426.1"/>
    <property type="molecule type" value="Genomic_DNA"/>
</dbReference>
<dbReference type="KEGG" id="gms:SOIL9_78540"/>
<feature type="region of interest" description="Disordered" evidence="1">
    <location>
        <begin position="446"/>
        <end position="472"/>
    </location>
</feature>
<evidence type="ECO:0000313" key="3">
    <source>
        <dbReference type="Proteomes" id="UP000464178"/>
    </source>
</evidence>
<gene>
    <name evidence="2" type="ORF">SOIL9_78540</name>
</gene>
<accession>A0A6P2DGN0</accession>
<name>A0A6P2DGN0_9BACT</name>
<proteinExistence type="predicted"/>
<sequence length="472" mass="52274">MTELTLTFTRSPRAELLETRFEHPRLDRKVVARLGAYDQSFKWTAGVQALSTLLLQTAAWHRRSQLVREEPPCLEGRRPSAAASLNDALTSRPQRTCDMFGEIGGRPFLGHLIKRWNADFNTSPNAPVRLWLEPAELPPARIRVCIDNDPLEDPEKLWTLAEDVERQWRGKAKGVAQSITVPPVPDHPAGVRLNVSANRVLIELVLDRPFESFGPDDEEELLRAIRVLLRTSRELPVRGKRPGSVILTLELSREEARELAAAVARGALANFGATAVRPVSSLQQEPRTEKNESPTGGPRPDPTGSRHVPVGARGWRSWLVAPRRMALTGALFGAAGGFWLAAPAKLPGTPHAPTKEQAEKRERKFVIEPSCAVEEPATPNSQSMRPDASRARLRQYLASLGQINEGDDTVDSPGYALNLVRVPVSILPDHTSGPSIVPAVRPVRAEDDFLPPPFRRQKKQLSAARPLEDHRR</sequence>
<reference evidence="2 3" key="1">
    <citation type="submission" date="2019-05" db="EMBL/GenBank/DDBJ databases">
        <authorList>
            <consortium name="Science for Life Laboratories"/>
        </authorList>
    </citation>
    <scope>NUCLEOTIDE SEQUENCE [LARGE SCALE GENOMIC DNA]</scope>
    <source>
        <strain evidence="2">Soil9</strain>
    </source>
</reference>
<dbReference type="Proteomes" id="UP000464178">
    <property type="component" value="Chromosome"/>
</dbReference>